<dbReference type="SUPFAM" id="SSF52058">
    <property type="entry name" value="L domain-like"/>
    <property type="match status" value="1"/>
</dbReference>
<organism evidence="11 12">
    <name type="scientific">Lactuca virosa</name>
    <dbReference type="NCBI Taxonomy" id="75947"/>
    <lineage>
        <taxon>Eukaryota</taxon>
        <taxon>Viridiplantae</taxon>
        <taxon>Streptophyta</taxon>
        <taxon>Embryophyta</taxon>
        <taxon>Tracheophyta</taxon>
        <taxon>Spermatophyta</taxon>
        <taxon>Magnoliopsida</taxon>
        <taxon>eudicotyledons</taxon>
        <taxon>Gunneridae</taxon>
        <taxon>Pentapetalae</taxon>
        <taxon>asterids</taxon>
        <taxon>campanulids</taxon>
        <taxon>Asterales</taxon>
        <taxon>Asteraceae</taxon>
        <taxon>Cichorioideae</taxon>
        <taxon>Cichorieae</taxon>
        <taxon>Lactucinae</taxon>
        <taxon>Lactuca</taxon>
    </lineage>
</organism>
<dbReference type="Proteomes" id="UP001157418">
    <property type="component" value="Unassembled WGS sequence"/>
</dbReference>
<evidence type="ECO:0000256" key="3">
    <source>
        <dbReference type="ARBA" id="ARBA00022614"/>
    </source>
</evidence>
<accession>A0AAU9MPN3</accession>
<evidence type="ECO:0000256" key="7">
    <source>
        <dbReference type="ARBA" id="ARBA00022989"/>
    </source>
</evidence>
<evidence type="ECO:0000256" key="4">
    <source>
        <dbReference type="ARBA" id="ARBA00022692"/>
    </source>
</evidence>
<keyword evidence="5" id="KW-0732">Signal</keyword>
<keyword evidence="7 10" id="KW-1133">Transmembrane helix</keyword>
<dbReference type="InterPro" id="IPR046956">
    <property type="entry name" value="RLP23-like"/>
</dbReference>
<dbReference type="PANTHER" id="PTHR48063">
    <property type="entry name" value="LRR RECEPTOR-LIKE KINASE"/>
    <property type="match status" value="1"/>
</dbReference>
<evidence type="ECO:0000256" key="8">
    <source>
        <dbReference type="ARBA" id="ARBA00023136"/>
    </source>
</evidence>
<evidence type="ECO:0000313" key="11">
    <source>
        <dbReference type="EMBL" id="CAH1428099.1"/>
    </source>
</evidence>
<dbReference type="GO" id="GO:0016020">
    <property type="term" value="C:membrane"/>
    <property type="evidence" value="ECO:0007669"/>
    <property type="project" value="UniProtKB-SubCell"/>
</dbReference>
<dbReference type="PANTHER" id="PTHR48063:SF101">
    <property type="entry name" value="LRR RECEPTOR-LIKE SERINE_THREONINE-PROTEIN KINASE FLS2"/>
    <property type="match status" value="1"/>
</dbReference>
<feature type="transmembrane region" description="Helical" evidence="10">
    <location>
        <begin position="196"/>
        <end position="217"/>
    </location>
</feature>
<evidence type="ECO:0000256" key="1">
    <source>
        <dbReference type="ARBA" id="ARBA00004479"/>
    </source>
</evidence>
<keyword evidence="12" id="KW-1185">Reference proteome</keyword>
<dbReference type="Pfam" id="PF00560">
    <property type="entry name" value="LRR_1"/>
    <property type="match status" value="3"/>
</dbReference>
<dbReference type="AlphaFoldDB" id="A0AAU9MPN3"/>
<comment type="similarity">
    <text evidence="2">Belongs to the RLP family.</text>
</comment>
<evidence type="ECO:0000256" key="10">
    <source>
        <dbReference type="SAM" id="Phobius"/>
    </source>
</evidence>
<dbReference type="PRINTS" id="PR00019">
    <property type="entry name" value="LEURICHRPT"/>
</dbReference>
<protein>
    <submittedName>
        <fullName evidence="11">Uncharacterized protein</fullName>
    </submittedName>
</protein>
<gene>
    <name evidence="11" type="ORF">LVIROSA_LOCUS15051</name>
</gene>
<keyword evidence="9" id="KW-0325">Glycoprotein</keyword>
<sequence>MTMREKGSARASIEYNSIGVERTRLITRPRVVFKVLLQWKGKQSEYQKTLGLVVTLDLSSNRLTGEIPDEITSLLALVALNLSRNSLIGPIPDNIGQLRQLDFLDISRNNLVGVIPTSLSQLSNLGVLDLSFNSLYGRIPKGTQLQSFEMSSYAGNPALCGVPLLKLCPGDESGSRNPDVAHEQESENDKLINKGFLFGIVGGFAFGFWGFYGTLVLKDSWRHAYYGFLNVVKEWVLLRLELSFARLRRKTSP</sequence>
<dbReference type="FunFam" id="3.80.10.10:FF:000111">
    <property type="entry name" value="LRR receptor-like serine/threonine-protein kinase ERECTA"/>
    <property type="match status" value="1"/>
</dbReference>
<comment type="caution">
    <text evidence="11">The sequence shown here is derived from an EMBL/GenBank/DDBJ whole genome shotgun (WGS) entry which is preliminary data.</text>
</comment>
<proteinExistence type="inferred from homology"/>
<dbReference type="InterPro" id="IPR032675">
    <property type="entry name" value="LRR_dom_sf"/>
</dbReference>
<name>A0AAU9MPN3_9ASTR</name>
<evidence type="ECO:0000313" key="12">
    <source>
        <dbReference type="Proteomes" id="UP001157418"/>
    </source>
</evidence>
<reference evidence="11 12" key="1">
    <citation type="submission" date="2022-01" db="EMBL/GenBank/DDBJ databases">
        <authorList>
            <person name="Xiong W."/>
            <person name="Schranz E."/>
        </authorList>
    </citation>
    <scope>NUCLEOTIDE SEQUENCE [LARGE SCALE GENOMIC DNA]</scope>
</reference>
<dbReference type="Gene3D" id="3.80.10.10">
    <property type="entry name" value="Ribonuclease Inhibitor"/>
    <property type="match status" value="1"/>
</dbReference>
<keyword evidence="3" id="KW-0433">Leucine-rich repeat</keyword>
<keyword evidence="8 10" id="KW-0472">Membrane</keyword>
<evidence type="ECO:0000256" key="6">
    <source>
        <dbReference type="ARBA" id="ARBA00022737"/>
    </source>
</evidence>
<evidence type="ECO:0000256" key="5">
    <source>
        <dbReference type="ARBA" id="ARBA00022729"/>
    </source>
</evidence>
<comment type="subcellular location">
    <subcellularLocation>
        <location evidence="1">Membrane</location>
        <topology evidence="1">Single-pass type I membrane protein</topology>
    </subcellularLocation>
</comment>
<keyword evidence="4 10" id="KW-0812">Transmembrane</keyword>
<evidence type="ECO:0000256" key="2">
    <source>
        <dbReference type="ARBA" id="ARBA00009592"/>
    </source>
</evidence>
<keyword evidence="6" id="KW-0677">Repeat</keyword>
<dbReference type="EMBL" id="CAKMRJ010002223">
    <property type="protein sequence ID" value="CAH1428099.1"/>
    <property type="molecule type" value="Genomic_DNA"/>
</dbReference>
<evidence type="ECO:0000256" key="9">
    <source>
        <dbReference type="ARBA" id="ARBA00023180"/>
    </source>
</evidence>
<dbReference type="InterPro" id="IPR001611">
    <property type="entry name" value="Leu-rich_rpt"/>
</dbReference>